<dbReference type="EMBL" id="MH252535">
    <property type="protein sequence ID" value="AWJ63986.1"/>
    <property type="molecule type" value="Genomic_DNA"/>
</dbReference>
<evidence type="ECO:0000313" key="2">
    <source>
        <dbReference type="EMBL" id="AWJ63986.1"/>
    </source>
</evidence>
<proteinExistence type="predicted"/>
<dbReference type="RefSeq" id="YP_009493191.1">
    <property type="nucleotide sequence ID" value="NC_037938.1"/>
</dbReference>
<name>A0A2S1WBM0_9APHY</name>
<keyword evidence="1" id="KW-1133">Transmembrane helix</keyword>
<keyword evidence="1" id="KW-0472">Membrane</keyword>
<feature type="transmembrane region" description="Helical" evidence="1">
    <location>
        <begin position="26"/>
        <end position="47"/>
    </location>
</feature>
<geneLocation type="mitochondrion" evidence="2"/>
<keyword evidence="1" id="KW-0812">Transmembrane</keyword>
<evidence type="ECO:0000256" key="1">
    <source>
        <dbReference type="SAM" id="Phobius"/>
    </source>
</evidence>
<organism evidence="2">
    <name type="scientific">Ganoderma calidophilum</name>
    <dbReference type="NCBI Taxonomy" id="2026244"/>
    <lineage>
        <taxon>Eukaryota</taxon>
        <taxon>Fungi</taxon>
        <taxon>Dikarya</taxon>
        <taxon>Basidiomycota</taxon>
        <taxon>Agaricomycotina</taxon>
        <taxon>Agaricomycetes</taxon>
        <taxon>Polyporales</taxon>
        <taxon>Polyporaceae</taxon>
        <taxon>Ganoderma</taxon>
    </lineage>
</organism>
<keyword evidence="2" id="KW-0496">Mitochondrion</keyword>
<dbReference type="GeneID" id="36953392"/>
<protein>
    <submittedName>
        <fullName evidence="2">Uncharacterized protein</fullName>
    </submittedName>
</protein>
<feature type="transmembrane region" description="Helical" evidence="1">
    <location>
        <begin position="85"/>
        <end position="112"/>
    </location>
</feature>
<reference evidence="2" key="1">
    <citation type="journal article" date="2019" name="Int. J. Biol. Macromol.">
        <title>The complete mitochondrial genomes of five important medicinal Ganoderma species: Features, evolution, and phylogeny.</title>
        <authorList>
            <person name="Li Q."/>
            <person name="Xiang D."/>
            <person name="Wan Y."/>
            <person name="Wu Q."/>
            <person name="Wu X."/>
            <person name="Ma C."/>
            <person name="Song Y."/>
            <person name="Zhao G."/>
            <person name="Huang W."/>
        </authorList>
    </citation>
    <scope>NUCLEOTIDE SEQUENCE</scope>
</reference>
<gene>
    <name evidence="2" type="primary">orf113</name>
</gene>
<accession>A0A2S1WBM0</accession>
<dbReference type="AlphaFoldDB" id="A0A2S1WBM0"/>
<sequence>MIIFLLLLKFIFNFFRDRKSAFLNEYLVIFGIFRFLNAMLGPLIFIFKNLIQRVKFYPCISFSFLYVNEKRVYLSLSYQTVVDRLIGYTVVLVSALRCSGCGIISLPSLFILL</sequence>